<dbReference type="EMBL" id="SOYY01000015">
    <property type="protein sequence ID" value="KAA0711264.1"/>
    <property type="molecule type" value="Genomic_DNA"/>
</dbReference>
<keyword evidence="1" id="KW-0862">Zinc</keyword>
<dbReference type="PROSITE" id="PS50157">
    <property type="entry name" value="ZINC_FINGER_C2H2_2"/>
    <property type="match status" value="1"/>
</dbReference>
<reference evidence="4 5" key="1">
    <citation type="journal article" date="2019" name="Mol. Ecol. Resour.">
        <title>Chromosome-level genome assembly of Triplophysa tibetana, a fish adapted to the harsh high-altitude environment of the Tibetan Plateau.</title>
        <authorList>
            <person name="Yang X."/>
            <person name="Liu H."/>
            <person name="Ma Z."/>
            <person name="Zou Y."/>
            <person name="Zou M."/>
            <person name="Mao Y."/>
            <person name="Li X."/>
            <person name="Wang H."/>
            <person name="Chen T."/>
            <person name="Wang W."/>
            <person name="Yang R."/>
        </authorList>
    </citation>
    <scope>NUCLEOTIDE SEQUENCE [LARGE SCALE GENOMIC DNA]</scope>
    <source>
        <strain evidence="4">TTIB1903HZAU</strain>
        <tissue evidence="4">Muscle</tissue>
    </source>
</reference>
<feature type="compositionally biased region" description="Polar residues" evidence="2">
    <location>
        <begin position="24"/>
        <end position="55"/>
    </location>
</feature>
<comment type="caution">
    <text evidence="4">The sequence shown here is derived from an EMBL/GenBank/DDBJ whole genome shotgun (WGS) entry which is preliminary data.</text>
</comment>
<name>A0A5A9NMJ4_9TELE</name>
<accession>A0A5A9NMJ4</accession>
<feature type="region of interest" description="Disordered" evidence="2">
    <location>
        <begin position="905"/>
        <end position="951"/>
    </location>
</feature>
<evidence type="ECO:0000259" key="3">
    <source>
        <dbReference type="PROSITE" id="PS50157"/>
    </source>
</evidence>
<evidence type="ECO:0000313" key="4">
    <source>
        <dbReference type="EMBL" id="KAA0711264.1"/>
    </source>
</evidence>
<evidence type="ECO:0000256" key="2">
    <source>
        <dbReference type="SAM" id="MobiDB-lite"/>
    </source>
</evidence>
<feature type="compositionally biased region" description="Basic and acidic residues" evidence="2">
    <location>
        <begin position="548"/>
        <end position="564"/>
    </location>
</feature>
<dbReference type="InterPro" id="IPR031885">
    <property type="entry name" value="DUF4764"/>
</dbReference>
<proteinExistence type="predicted"/>
<feature type="compositionally biased region" description="Polar residues" evidence="2">
    <location>
        <begin position="905"/>
        <end position="916"/>
    </location>
</feature>
<dbReference type="Proteomes" id="UP000324632">
    <property type="component" value="Chromosome 15"/>
</dbReference>
<feature type="region of interest" description="Disordered" evidence="2">
    <location>
        <begin position="1"/>
        <end position="61"/>
    </location>
</feature>
<dbReference type="InterPro" id="IPR013087">
    <property type="entry name" value="Znf_C2H2_type"/>
</dbReference>
<dbReference type="Pfam" id="PF15961">
    <property type="entry name" value="DUF4764"/>
    <property type="match status" value="2"/>
</dbReference>
<feature type="region of interest" description="Disordered" evidence="2">
    <location>
        <begin position="511"/>
        <end position="587"/>
    </location>
</feature>
<feature type="compositionally biased region" description="Basic residues" evidence="2">
    <location>
        <begin position="529"/>
        <end position="547"/>
    </location>
</feature>
<dbReference type="PANTHER" id="PTHR16116">
    <property type="entry name" value="ZINC FINGER PROTEIN 839"/>
    <property type="match status" value="1"/>
</dbReference>
<keyword evidence="1" id="KW-0863">Zinc-finger</keyword>
<feature type="domain" description="C2H2-type" evidence="3">
    <location>
        <begin position="597"/>
        <end position="627"/>
    </location>
</feature>
<gene>
    <name evidence="4" type="ORF">E1301_Tti002628</name>
</gene>
<evidence type="ECO:0000313" key="5">
    <source>
        <dbReference type="Proteomes" id="UP000324632"/>
    </source>
</evidence>
<feature type="region of interest" description="Disordered" evidence="2">
    <location>
        <begin position="641"/>
        <end position="713"/>
    </location>
</feature>
<dbReference type="AlphaFoldDB" id="A0A5A9NMJ4"/>
<dbReference type="GO" id="GO:0008270">
    <property type="term" value="F:zinc ion binding"/>
    <property type="evidence" value="ECO:0007669"/>
    <property type="project" value="UniProtKB-KW"/>
</dbReference>
<feature type="region of interest" description="Disordered" evidence="2">
    <location>
        <begin position="977"/>
        <end position="1009"/>
    </location>
</feature>
<sequence length="1075" mass="116225">MADNEDDNNSASSSAAAKMENVDSGGSLQPDATQTAVEGENNPQGESNKPCTVNPSEEGGVDQGLTEVTYMHSDSGVDLKVVDGNITEEVIGQLVSGEVVTDANIIASYIQSAAEAGVTAECTTVSGEVLSALSPTTTIIYVQPDGSFVESSGLSAEEQQQLIEQLAKQQLVHVAGSEAALKSTAPIVDVQQLIVNKAQVIAQAETAAAYTTSPKTLQRAVTTQATSHITFEVSNSQVAAATIQPQPVSVVQNASQQLQSAAKQVALQHSQNGAHTTSQKAAEPIQIQVQIPPKSDNKQHQTTPITIFQPHNLSAGQPIVKVSTVGTLSSPQVIHITPVPGQQQYFLQNPNDPPIQLLLQKPTPVVSTITVPVTHKVVPAAAVVKYPSAKPAIVPAQTTKIFVPTSKPAVVQAMPTKTLSPSAKPALVQTTTTKVLTSSIKPAVLQGMPTKVLTPSVKLAVVPTPPAKILAPSPKPGVVPATPTKILTPSTKVVSPPAKIIMPTKVITASTQVSGKEKPKVKNREKKPQKIKTRSGRVSRPPKHKVKDYKFIKNEDLAESHQSDSDDYSEISVEDEDGEERRKKSSDVTLNLRDKAFKCETCEKAYIGVAGLNRHYKLNPTHDKNQTASRAEDDANITEEQATGTEVPDSSLAKVPSIQKVQESLNVEVRRPGRPRGPGRPGRPRRPGRPPKRGRPGRPPKYPGGMSLEQQAQRQRNRLREFIKQYDDEDLMEIVLPRLARVMTVWEFVLMKVEKGYPSKQQFPSVYREFEQLHSQVKEMALEYLHTSPASRPAIEVNNMGVLQSLGITDPNALKLLNSSEGQQSQKTNQPEIRTNQATKSLRNIENAKMLPPAKRFKIENCNEETNGYQVNQNGIQKDETADVSSVLRKPQVVLTRLENLTSVDVTAEDGTQNIENAAPPRTEEEPMETDPPPSDSDITKPDEDPDPEISKVLNSSVAVDIADQMKQLEQALSTDIDCENSQEPPQQEVQEAQADALEEPAANQEVQPVVEQESPVIIQTAEGLVMQSAEELAAKGIVIVNGPDGTMMHIEAPEGVPLETVHALLGIETERKLD</sequence>
<keyword evidence="1" id="KW-0479">Metal-binding</keyword>
<evidence type="ECO:0000256" key="1">
    <source>
        <dbReference type="PROSITE-ProRule" id="PRU00042"/>
    </source>
</evidence>
<feature type="compositionally biased region" description="Basic and acidic residues" evidence="2">
    <location>
        <begin position="515"/>
        <end position="528"/>
    </location>
</feature>
<organism evidence="4 5">
    <name type="scientific">Triplophysa tibetana</name>
    <dbReference type="NCBI Taxonomy" id="1572043"/>
    <lineage>
        <taxon>Eukaryota</taxon>
        <taxon>Metazoa</taxon>
        <taxon>Chordata</taxon>
        <taxon>Craniata</taxon>
        <taxon>Vertebrata</taxon>
        <taxon>Euteleostomi</taxon>
        <taxon>Actinopterygii</taxon>
        <taxon>Neopterygii</taxon>
        <taxon>Teleostei</taxon>
        <taxon>Ostariophysi</taxon>
        <taxon>Cypriniformes</taxon>
        <taxon>Nemacheilidae</taxon>
        <taxon>Triplophysa</taxon>
    </lineage>
</organism>
<dbReference type="InterPro" id="IPR039946">
    <property type="entry name" value="ZN839"/>
</dbReference>
<feature type="compositionally biased region" description="Basic residues" evidence="2">
    <location>
        <begin position="682"/>
        <end position="698"/>
    </location>
</feature>
<feature type="compositionally biased region" description="Low complexity" evidence="2">
    <location>
        <begin position="983"/>
        <end position="996"/>
    </location>
</feature>
<feature type="compositionally biased region" description="Acidic residues" evidence="2">
    <location>
        <begin position="565"/>
        <end position="578"/>
    </location>
</feature>
<dbReference type="PANTHER" id="PTHR16116:SF5">
    <property type="entry name" value="ZINC FINGER PROTEIN 839"/>
    <property type="match status" value="1"/>
</dbReference>
<keyword evidence="5" id="KW-1185">Reference proteome</keyword>
<protein>
    <submittedName>
        <fullName evidence="4">Zinc finger protein 839</fullName>
    </submittedName>
</protein>